<accession>A0ABM0X4N6</accession>
<dbReference type="SUPFAM" id="SSF101936">
    <property type="entry name" value="DNA-binding pseudobarrel domain"/>
    <property type="match status" value="1"/>
</dbReference>
<keyword evidence="2" id="KW-0805">Transcription regulation</keyword>
<feature type="domain" description="TF-B3" evidence="8">
    <location>
        <begin position="1"/>
        <end position="41"/>
    </location>
</feature>
<comment type="subcellular location">
    <subcellularLocation>
        <location evidence="1">Nucleus</location>
    </subcellularLocation>
</comment>
<evidence type="ECO:0000259" key="8">
    <source>
        <dbReference type="PROSITE" id="PS50863"/>
    </source>
</evidence>
<evidence type="ECO:0000313" key="10">
    <source>
        <dbReference type="RefSeq" id="XP_010480597.1"/>
    </source>
</evidence>
<dbReference type="InterPro" id="IPR015300">
    <property type="entry name" value="DNA-bd_pseudobarrel_sf"/>
</dbReference>
<keyword evidence="6" id="KW-0175">Coiled coil</keyword>
<evidence type="ECO:0000256" key="5">
    <source>
        <dbReference type="ARBA" id="ARBA00023242"/>
    </source>
</evidence>
<feature type="compositionally biased region" description="Polar residues" evidence="7">
    <location>
        <begin position="89"/>
        <end position="98"/>
    </location>
</feature>
<keyword evidence="4" id="KW-0804">Transcription</keyword>
<dbReference type="InterPro" id="IPR003340">
    <property type="entry name" value="B3_DNA-bd"/>
</dbReference>
<evidence type="ECO:0000256" key="3">
    <source>
        <dbReference type="ARBA" id="ARBA00023125"/>
    </source>
</evidence>
<reference evidence="10" key="2">
    <citation type="submission" date="2025-08" db="UniProtKB">
        <authorList>
            <consortium name="RefSeq"/>
        </authorList>
    </citation>
    <scope>IDENTIFICATION</scope>
    <source>
        <tissue evidence="10">Leaf</tissue>
    </source>
</reference>
<evidence type="ECO:0000313" key="9">
    <source>
        <dbReference type="Proteomes" id="UP000694864"/>
    </source>
</evidence>
<keyword evidence="5" id="KW-0539">Nucleus</keyword>
<dbReference type="Proteomes" id="UP000694864">
    <property type="component" value="Chromosome 17"/>
</dbReference>
<feature type="region of interest" description="Disordered" evidence="7">
    <location>
        <begin position="40"/>
        <end position="98"/>
    </location>
</feature>
<keyword evidence="3" id="KW-0238">DNA-binding</keyword>
<feature type="coiled-coil region" evidence="6">
    <location>
        <begin position="118"/>
        <end position="152"/>
    </location>
</feature>
<organism evidence="9 10">
    <name type="scientific">Camelina sativa</name>
    <name type="common">False flax</name>
    <name type="synonym">Myagrum sativum</name>
    <dbReference type="NCBI Taxonomy" id="90675"/>
    <lineage>
        <taxon>Eukaryota</taxon>
        <taxon>Viridiplantae</taxon>
        <taxon>Streptophyta</taxon>
        <taxon>Embryophyta</taxon>
        <taxon>Tracheophyta</taxon>
        <taxon>Spermatophyta</taxon>
        <taxon>Magnoliopsida</taxon>
        <taxon>eudicotyledons</taxon>
        <taxon>Gunneridae</taxon>
        <taxon>Pentapetalae</taxon>
        <taxon>rosids</taxon>
        <taxon>malvids</taxon>
        <taxon>Brassicales</taxon>
        <taxon>Brassicaceae</taxon>
        <taxon>Camelineae</taxon>
        <taxon>Camelina</taxon>
    </lineage>
</organism>
<evidence type="ECO:0000256" key="2">
    <source>
        <dbReference type="ARBA" id="ARBA00023015"/>
    </source>
</evidence>
<proteinExistence type="predicted"/>
<dbReference type="RefSeq" id="XP_010480597.1">
    <property type="nucleotide sequence ID" value="XM_010482295.1"/>
</dbReference>
<evidence type="ECO:0000256" key="1">
    <source>
        <dbReference type="ARBA" id="ARBA00004123"/>
    </source>
</evidence>
<feature type="compositionally biased region" description="Basic and acidic residues" evidence="7">
    <location>
        <begin position="75"/>
        <end position="84"/>
    </location>
</feature>
<evidence type="ECO:0000256" key="6">
    <source>
        <dbReference type="SAM" id="Coils"/>
    </source>
</evidence>
<protein>
    <submittedName>
        <fullName evidence="10">B3 domain-containing protein REM8-like</fullName>
    </submittedName>
</protein>
<gene>
    <name evidence="10" type="primary">LOC104759353</name>
</gene>
<name>A0ABM0X4N6_CAMSA</name>
<keyword evidence="9" id="KW-1185">Reference proteome</keyword>
<evidence type="ECO:0000256" key="7">
    <source>
        <dbReference type="SAM" id="MobiDB-lite"/>
    </source>
</evidence>
<reference evidence="9" key="1">
    <citation type="journal article" date="2014" name="Nat. Commun.">
        <title>The emerging biofuel crop Camelina sativa retains a highly undifferentiated hexaploid genome structure.</title>
        <authorList>
            <person name="Kagale S."/>
            <person name="Koh C."/>
            <person name="Nixon J."/>
            <person name="Bollina V."/>
            <person name="Clarke W.E."/>
            <person name="Tuteja R."/>
            <person name="Spillane C."/>
            <person name="Robinson S.J."/>
            <person name="Links M.G."/>
            <person name="Clarke C."/>
            <person name="Higgins E.E."/>
            <person name="Huebert T."/>
            <person name="Sharpe A.G."/>
            <person name="Parkin I.A."/>
        </authorList>
    </citation>
    <scope>NUCLEOTIDE SEQUENCE [LARGE SCALE GENOMIC DNA]</scope>
    <source>
        <strain evidence="9">cv. DH55</strain>
    </source>
</reference>
<evidence type="ECO:0000256" key="4">
    <source>
        <dbReference type="ARBA" id="ARBA00023163"/>
    </source>
</evidence>
<dbReference type="GeneID" id="104759353"/>
<dbReference type="PROSITE" id="PS50863">
    <property type="entry name" value="B3"/>
    <property type="match status" value="1"/>
</dbReference>
<sequence length="153" mass="17542">MISGDGWKRFCSANEVGAGESLTLELIRGGTSPLLKFVSKMEQSPSEAEARPHKRARVQRWSQESRRLKHGVRQKIAEEGEPSRRTRSSNKSIGDQGKLQHTQFCSILDHVPKVRQSIEETLTSIRRFRAKLETKEQNLEALLHEIENYQVMM</sequence>